<dbReference type="Pfam" id="PF13302">
    <property type="entry name" value="Acetyltransf_3"/>
    <property type="match status" value="1"/>
</dbReference>
<comment type="caution">
    <text evidence="2">The sequence shown here is derived from an EMBL/GenBank/DDBJ whole genome shotgun (WGS) entry which is preliminary data.</text>
</comment>
<reference evidence="3" key="1">
    <citation type="journal article" date="2019" name="Int. J. Syst. Evol. Microbiol.">
        <title>The Global Catalogue of Microorganisms (GCM) 10K type strain sequencing project: providing services to taxonomists for standard genome sequencing and annotation.</title>
        <authorList>
            <consortium name="The Broad Institute Genomics Platform"/>
            <consortium name="The Broad Institute Genome Sequencing Center for Infectious Disease"/>
            <person name="Wu L."/>
            <person name="Ma J."/>
        </authorList>
    </citation>
    <scope>NUCLEOTIDE SEQUENCE [LARGE SCALE GENOMIC DNA]</scope>
    <source>
        <strain evidence="3">JCM 9458</strain>
    </source>
</reference>
<accession>A0ABP6SU27</accession>
<evidence type="ECO:0000259" key="1">
    <source>
        <dbReference type="Pfam" id="PF13302"/>
    </source>
</evidence>
<organism evidence="2 3">
    <name type="scientific">Cryptosporangium minutisporangium</name>
    <dbReference type="NCBI Taxonomy" id="113569"/>
    <lineage>
        <taxon>Bacteria</taxon>
        <taxon>Bacillati</taxon>
        <taxon>Actinomycetota</taxon>
        <taxon>Actinomycetes</taxon>
        <taxon>Cryptosporangiales</taxon>
        <taxon>Cryptosporangiaceae</taxon>
        <taxon>Cryptosporangium</taxon>
    </lineage>
</organism>
<name>A0ABP6SU27_9ACTN</name>
<dbReference type="PANTHER" id="PTHR43610">
    <property type="entry name" value="BLL6696 PROTEIN"/>
    <property type="match status" value="1"/>
</dbReference>
<gene>
    <name evidence="2" type="ORF">GCM10020369_14170</name>
</gene>
<keyword evidence="3" id="KW-1185">Reference proteome</keyword>
<dbReference type="InterPro" id="IPR012349">
    <property type="entry name" value="Split_barrel_FMN-bd"/>
</dbReference>
<proteinExistence type="predicted"/>
<dbReference type="RefSeq" id="WP_345727161.1">
    <property type="nucleotide sequence ID" value="NZ_BAAAYN010000007.1"/>
</dbReference>
<dbReference type="Proteomes" id="UP001501676">
    <property type="component" value="Unassembled WGS sequence"/>
</dbReference>
<dbReference type="SUPFAM" id="SSF50475">
    <property type="entry name" value="FMN-binding split barrel"/>
    <property type="match status" value="1"/>
</dbReference>
<dbReference type="InterPro" id="IPR016181">
    <property type="entry name" value="Acyl_CoA_acyltransferase"/>
</dbReference>
<dbReference type="Gene3D" id="2.30.110.10">
    <property type="entry name" value="Electron Transport, Fmn-binding Protein, Chain A"/>
    <property type="match status" value="1"/>
</dbReference>
<evidence type="ECO:0000313" key="2">
    <source>
        <dbReference type="EMBL" id="GAA3384436.1"/>
    </source>
</evidence>
<dbReference type="InterPro" id="IPR000182">
    <property type="entry name" value="GNAT_dom"/>
</dbReference>
<protein>
    <recommendedName>
        <fullName evidence="1">N-acetyltransferase domain-containing protein</fullName>
    </recommendedName>
</protein>
<dbReference type="InterPro" id="IPR024747">
    <property type="entry name" value="Pyridox_Oxase-rel"/>
</dbReference>
<feature type="domain" description="N-acetyltransferase" evidence="1">
    <location>
        <begin position="238"/>
        <end position="378"/>
    </location>
</feature>
<evidence type="ECO:0000313" key="3">
    <source>
        <dbReference type="Proteomes" id="UP001501676"/>
    </source>
</evidence>
<dbReference type="Pfam" id="PF12900">
    <property type="entry name" value="Pyridox_ox_2"/>
    <property type="match status" value="1"/>
</dbReference>
<dbReference type="EMBL" id="BAAAYN010000007">
    <property type="protein sequence ID" value="GAA3384436.1"/>
    <property type="molecule type" value="Genomic_DNA"/>
</dbReference>
<dbReference type="PANTHER" id="PTHR43610:SF1">
    <property type="entry name" value="N-ACETYLTRANSFERASE DOMAIN-CONTAINING PROTEIN"/>
    <property type="match status" value="1"/>
</dbReference>
<dbReference type="Gene3D" id="3.40.630.30">
    <property type="match status" value="1"/>
</dbReference>
<sequence length="422" mass="46376">MSAPSARTVPTRYADRARYDRETIAAILDEALVAHLGIVVDGAPRVIPTLHARVGDTLYLHGSTGSRPLREADDGVPVCVTVTLLDGLVFARSGFNHSVDYRSVIVHGLARPVRDRDEKLRALDALLDQAAPGRAADCRPPSPKELAATAVLAIPLDEASAKIGDRLVPGAVVEEEPEDYGLPYWAGFLPLRTVPGPPVASADLGSVPTPFYLSAYRRPGSAGPRDDWHRAPVLEGRRVRLEPLGLQHVDDLLATASDPEVHEYIPHPVPSTHVEMTRLVQTALADAERGERVPFAQVDVVTGRAIGSTSYYEIEPSRPSLAIGYTFLGKAWWRSGMNTEAKLLLLGHAFETLGAERVTWHTDIRNERSQVAIERLGAVREGVLRRHKQRRDGSWRDTVLYGMTSTEWPAHRNRLQERLTTA</sequence>
<dbReference type="SUPFAM" id="SSF55729">
    <property type="entry name" value="Acyl-CoA N-acyltransferases (Nat)"/>
    <property type="match status" value="1"/>
</dbReference>